<dbReference type="CDD" id="cd06577">
    <property type="entry name" value="PASTA_pknB"/>
    <property type="match status" value="3"/>
</dbReference>
<feature type="domain" description="PASTA" evidence="13">
    <location>
        <begin position="418"/>
        <end position="485"/>
    </location>
</feature>
<dbReference type="Gene3D" id="1.10.510.10">
    <property type="entry name" value="Transferase(Phosphotransferase) domain 1"/>
    <property type="match status" value="1"/>
</dbReference>
<dbReference type="InterPro" id="IPR000719">
    <property type="entry name" value="Prot_kinase_dom"/>
</dbReference>
<dbReference type="PANTHER" id="PTHR43289:SF34">
    <property type="entry name" value="SERINE_THREONINE-PROTEIN KINASE YBDM-RELATED"/>
    <property type="match status" value="1"/>
</dbReference>
<keyword evidence="5 14" id="KW-0418">Kinase</keyword>
<keyword evidence="3" id="KW-0808">Transferase</keyword>
<feature type="domain" description="PASTA" evidence="13">
    <location>
        <begin position="351"/>
        <end position="417"/>
    </location>
</feature>
<dbReference type="STRING" id="1304284.L21TH_0674"/>
<feature type="region of interest" description="Disordered" evidence="10">
    <location>
        <begin position="553"/>
        <end position="587"/>
    </location>
</feature>
<evidence type="ECO:0000256" key="10">
    <source>
        <dbReference type="SAM" id="MobiDB-lite"/>
    </source>
</evidence>
<keyword evidence="2 14" id="KW-0723">Serine/threonine-protein kinase</keyword>
<dbReference type="FunFam" id="1.10.510.10:FF:000021">
    <property type="entry name" value="Serine/threonine protein kinase"/>
    <property type="match status" value="1"/>
</dbReference>
<dbReference type="PROSITE" id="PS50011">
    <property type="entry name" value="PROTEIN_KINASE_DOM"/>
    <property type="match status" value="1"/>
</dbReference>
<dbReference type="InterPro" id="IPR017441">
    <property type="entry name" value="Protein_kinase_ATP_BS"/>
</dbReference>
<dbReference type="Gene3D" id="3.30.200.20">
    <property type="entry name" value="Phosphorylase Kinase, domain 1"/>
    <property type="match status" value="1"/>
</dbReference>
<comment type="catalytic activity">
    <reaction evidence="7">
        <text>L-threonyl-[protein] + ATP = O-phospho-L-threonyl-[protein] + ADP + H(+)</text>
        <dbReference type="Rhea" id="RHEA:46608"/>
        <dbReference type="Rhea" id="RHEA-COMP:11060"/>
        <dbReference type="Rhea" id="RHEA-COMP:11605"/>
        <dbReference type="ChEBI" id="CHEBI:15378"/>
        <dbReference type="ChEBI" id="CHEBI:30013"/>
        <dbReference type="ChEBI" id="CHEBI:30616"/>
        <dbReference type="ChEBI" id="CHEBI:61977"/>
        <dbReference type="ChEBI" id="CHEBI:456216"/>
        <dbReference type="EC" id="2.7.11.1"/>
    </reaction>
</comment>
<dbReference type="PROSITE" id="PS00107">
    <property type="entry name" value="PROTEIN_KINASE_ATP"/>
    <property type="match status" value="1"/>
</dbReference>
<evidence type="ECO:0000256" key="2">
    <source>
        <dbReference type="ARBA" id="ARBA00022527"/>
    </source>
</evidence>
<evidence type="ECO:0000313" key="14">
    <source>
        <dbReference type="EMBL" id="EOD01320.1"/>
    </source>
</evidence>
<dbReference type="InterPro" id="IPR011009">
    <property type="entry name" value="Kinase-like_dom_sf"/>
</dbReference>
<keyword evidence="11" id="KW-1133">Transmembrane helix</keyword>
<dbReference type="SMART" id="SM00220">
    <property type="entry name" value="S_TKc"/>
    <property type="match status" value="1"/>
</dbReference>
<dbReference type="Pfam" id="PF00069">
    <property type="entry name" value="Pkinase"/>
    <property type="match status" value="1"/>
</dbReference>
<feature type="transmembrane region" description="Helical" evidence="11">
    <location>
        <begin position="320"/>
        <end position="345"/>
    </location>
</feature>
<dbReference type="GO" id="GO:0005524">
    <property type="term" value="F:ATP binding"/>
    <property type="evidence" value="ECO:0007669"/>
    <property type="project" value="UniProtKB-UniRule"/>
</dbReference>
<protein>
    <recommendedName>
        <fullName evidence="1">non-specific serine/threonine protein kinase</fullName>
        <ecNumber evidence="1">2.7.11.1</ecNumber>
    </recommendedName>
</protein>
<evidence type="ECO:0000256" key="3">
    <source>
        <dbReference type="ARBA" id="ARBA00022679"/>
    </source>
</evidence>
<dbReference type="InterPro" id="IPR005543">
    <property type="entry name" value="PASTA_dom"/>
</dbReference>
<dbReference type="PANTHER" id="PTHR43289">
    <property type="entry name" value="MITOGEN-ACTIVATED PROTEIN KINASE KINASE KINASE 20-RELATED"/>
    <property type="match status" value="1"/>
</dbReference>
<dbReference type="PROSITE" id="PS00108">
    <property type="entry name" value="PROTEIN_KINASE_ST"/>
    <property type="match status" value="1"/>
</dbReference>
<dbReference type="EC" id="2.7.11.1" evidence="1"/>
<keyword evidence="11" id="KW-0812">Transmembrane</keyword>
<keyword evidence="4 9" id="KW-0547">Nucleotide-binding</keyword>
<reference evidence="14 15" key="1">
    <citation type="journal article" date="2015" name="Geomicrobiol. J.">
        <title>Caldisalinibacter kiritimatiensis gen. nov., sp. nov., a moderately thermohalophilic thiosulfate-reducing bacterium from a hypersaline microbial mat.</title>
        <authorList>
            <person name="Ben Hania W."/>
            <person name="Joseph M."/>
            <person name="Fiebig A."/>
            <person name="Bunk B."/>
            <person name="Klenk H.-P."/>
            <person name="Fardeau M.-L."/>
            <person name="Spring S."/>
        </authorList>
    </citation>
    <scope>NUCLEOTIDE SEQUENCE [LARGE SCALE GENOMIC DNA]</scope>
    <source>
        <strain evidence="14 15">L21-TH-D2</strain>
    </source>
</reference>
<evidence type="ECO:0000256" key="8">
    <source>
        <dbReference type="ARBA" id="ARBA00048679"/>
    </source>
</evidence>
<feature type="binding site" evidence="9">
    <location>
        <position position="39"/>
    </location>
    <ligand>
        <name>ATP</name>
        <dbReference type="ChEBI" id="CHEBI:30616"/>
    </ligand>
</feature>
<proteinExistence type="predicted"/>
<dbReference type="Proteomes" id="UP000013378">
    <property type="component" value="Unassembled WGS sequence"/>
</dbReference>
<evidence type="ECO:0000256" key="11">
    <source>
        <dbReference type="SAM" id="Phobius"/>
    </source>
</evidence>
<dbReference type="PATRIC" id="fig|1304284.3.peg.663"/>
<evidence type="ECO:0000259" key="12">
    <source>
        <dbReference type="PROSITE" id="PS50011"/>
    </source>
</evidence>
<dbReference type="AlphaFoldDB" id="R1CG76"/>
<dbReference type="SUPFAM" id="SSF56112">
    <property type="entry name" value="Protein kinase-like (PK-like)"/>
    <property type="match status" value="1"/>
</dbReference>
<organism evidence="14 15">
    <name type="scientific">Caldisalinibacter kiritimatiensis</name>
    <dbReference type="NCBI Taxonomy" id="1304284"/>
    <lineage>
        <taxon>Bacteria</taxon>
        <taxon>Bacillati</taxon>
        <taxon>Bacillota</taxon>
        <taxon>Tissierellia</taxon>
        <taxon>Tissierellales</taxon>
        <taxon>Thermohalobacteraceae</taxon>
        <taxon>Caldisalinibacter</taxon>
    </lineage>
</organism>
<evidence type="ECO:0000256" key="9">
    <source>
        <dbReference type="PROSITE-ProRule" id="PRU10141"/>
    </source>
</evidence>
<dbReference type="NCBIfam" id="NF033483">
    <property type="entry name" value="PknB_PASTA_kin"/>
    <property type="match status" value="1"/>
</dbReference>
<evidence type="ECO:0000256" key="6">
    <source>
        <dbReference type="ARBA" id="ARBA00022840"/>
    </source>
</evidence>
<dbReference type="eggNOG" id="COG0515">
    <property type="taxonomic scope" value="Bacteria"/>
</dbReference>
<keyword evidence="6 9" id="KW-0067">ATP-binding</keyword>
<dbReference type="RefSeq" id="WP_006308918.1">
    <property type="nucleotide sequence ID" value="NZ_ARZA01000066.1"/>
</dbReference>
<dbReference type="SMART" id="SM00740">
    <property type="entry name" value="PASTA"/>
    <property type="match status" value="3"/>
</dbReference>
<evidence type="ECO:0000313" key="15">
    <source>
        <dbReference type="Proteomes" id="UP000013378"/>
    </source>
</evidence>
<evidence type="ECO:0000256" key="5">
    <source>
        <dbReference type="ARBA" id="ARBA00022777"/>
    </source>
</evidence>
<dbReference type="CDD" id="cd14014">
    <property type="entry name" value="STKc_PknB_like"/>
    <property type="match status" value="1"/>
</dbReference>
<sequence>MIGKVLGNRYEIVEKVGGGGMALVYKAKCRLLNRYVAIKILRPEFTNDEDFIKKFRRESQAAASLSHPNIVNIYDTGVEDNIYYIVMEYIAGKTLKELIREKGKLNPEDTINIATQIAEALNHAHRNHIVHRDIKPHNILVTDDGRIKVTDFGIARAATSSTVTNTGNVIGSVHYFSPEQARGGYTDEKSDIYSLGIVMYEMITGRVPFEGDSPISVALKHVQEDMVPPSVINNTIPKNIEKIIMKAVEKDQTLRYNNAVELLKDLKKVELGSDNESIEFKDYTDSPTRVIPAVKDDMIMEKEKNKKKKKEKKQSKNTRTIVTVAAVLLALALATGIGMIGYNYLKSYIIGQEIEVPNLIRLQEDIARKKAEDLGLEFVVKYREFNSDYTEGHIIKQTPKPGVTRKEGSPIEVVVSKGQRMVKVPDLINKYSYELDILLSDADLIEGNTTYKHSETIPRNIVISQNPKPDSMVPEGSKVDIVISKGPEINYILMPSLIGKDIEEAKKDIIVRGFSVGDIIYKPSEEYQKNIVIEQGYPAGSEVEENTPINLVVSSGPKENETTTEQNNGNEEMNQSEEQNENQNSIEEQKSVQFLIKLPKEKDEVEVRIIKITDNTKELVYNKKHKASEEEIIVNLKGTKGTKFEVYIDGEFKGQKEI</sequence>
<comment type="caution">
    <text evidence="14">The sequence shown here is derived from an EMBL/GenBank/DDBJ whole genome shotgun (WGS) entry which is preliminary data.</text>
</comment>
<feature type="domain" description="Protein kinase" evidence="12">
    <location>
        <begin position="10"/>
        <end position="271"/>
    </location>
</feature>
<dbReference type="GO" id="GO:0004674">
    <property type="term" value="F:protein serine/threonine kinase activity"/>
    <property type="evidence" value="ECO:0007669"/>
    <property type="project" value="UniProtKB-KW"/>
</dbReference>
<dbReference type="OrthoDB" id="9788659at2"/>
<feature type="compositionally biased region" description="Low complexity" evidence="10">
    <location>
        <begin position="563"/>
        <end position="573"/>
    </location>
</feature>
<dbReference type="EMBL" id="ARZA01000066">
    <property type="protein sequence ID" value="EOD01320.1"/>
    <property type="molecule type" value="Genomic_DNA"/>
</dbReference>
<accession>R1CG76</accession>
<dbReference type="Gene3D" id="3.30.10.20">
    <property type="match status" value="3"/>
</dbReference>
<dbReference type="InterPro" id="IPR008271">
    <property type="entry name" value="Ser/Thr_kinase_AS"/>
</dbReference>
<keyword evidence="11" id="KW-0472">Membrane</keyword>
<dbReference type="Pfam" id="PF03793">
    <property type="entry name" value="PASTA"/>
    <property type="match status" value="3"/>
</dbReference>
<gene>
    <name evidence="14" type="ORF">L21TH_0674</name>
</gene>
<evidence type="ECO:0000256" key="1">
    <source>
        <dbReference type="ARBA" id="ARBA00012513"/>
    </source>
</evidence>
<name>R1CG76_9FIRM</name>
<evidence type="ECO:0000256" key="4">
    <source>
        <dbReference type="ARBA" id="ARBA00022741"/>
    </source>
</evidence>
<comment type="catalytic activity">
    <reaction evidence="8">
        <text>L-seryl-[protein] + ATP = O-phospho-L-seryl-[protein] + ADP + H(+)</text>
        <dbReference type="Rhea" id="RHEA:17989"/>
        <dbReference type="Rhea" id="RHEA-COMP:9863"/>
        <dbReference type="Rhea" id="RHEA-COMP:11604"/>
        <dbReference type="ChEBI" id="CHEBI:15378"/>
        <dbReference type="ChEBI" id="CHEBI:29999"/>
        <dbReference type="ChEBI" id="CHEBI:30616"/>
        <dbReference type="ChEBI" id="CHEBI:83421"/>
        <dbReference type="ChEBI" id="CHEBI:456216"/>
        <dbReference type="EC" id="2.7.11.1"/>
    </reaction>
</comment>
<dbReference type="PROSITE" id="PS51178">
    <property type="entry name" value="PASTA"/>
    <property type="match status" value="3"/>
</dbReference>
<feature type="domain" description="PASTA" evidence="13">
    <location>
        <begin position="488"/>
        <end position="555"/>
    </location>
</feature>
<dbReference type="FunFam" id="3.30.200.20:FF:000035">
    <property type="entry name" value="Serine/threonine protein kinase Stk1"/>
    <property type="match status" value="1"/>
</dbReference>
<evidence type="ECO:0000256" key="7">
    <source>
        <dbReference type="ARBA" id="ARBA00047899"/>
    </source>
</evidence>
<evidence type="ECO:0000259" key="13">
    <source>
        <dbReference type="PROSITE" id="PS51178"/>
    </source>
</evidence>
<keyword evidence="15" id="KW-1185">Reference proteome</keyword>